<reference evidence="2" key="2">
    <citation type="submission" date="2020-09" db="EMBL/GenBank/DDBJ databases">
        <authorList>
            <person name="Sun Q."/>
            <person name="Kim S."/>
        </authorList>
    </citation>
    <scope>NUCLEOTIDE SEQUENCE</scope>
    <source>
        <strain evidence="2">KCTC 32296</strain>
    </source>
</reference>
<sequence length="112" mass="11729">MNLTSNALLSLQGQNTDAKIAAVSDQAKSANQARALKTGQEFETMVLSAMLQSMFQGVGDTDGMFGGGEGEEAFKSFYTEAIAKQTALHGGIGISDAIQKQLLQLQEAKAAS</sequence>
<dbReference type="Proteomes" id="UP000662572">
    <property type="component" value="Unassembled WGS sequence"/>
</dbReference>
<evidence type="ECO:0000313" key="3">
    <source>
        <dbReference type="Proteomes" id="UP000662572"/>
    </source>
</evidence>
<keyword evidence="3" id="KW-1185">Reference proteome</keyword>
<gene>
    <name evidence="2" type="ORF">GCM10011273_23930</name>
</gene>
<reference evidence="2" key="1">
    <citation type="journal article" date="2014" name="Int. J. Syst. Evol. Microbiol.">
        <title>Complete genome sequence of Corynebacterium casei LMG S-19264T (=DSM 44701T), isolated from a smear-ripened cheese.</title>
        <authorList>
            <consortium name="US DOE Joint Genome Institute (JGI-PGF)"/>
            <person name="Walter F."/>
            <person name="Albersmeier A."/>
            <person name="Kalinowski J."/>
            <person name="Ruckert C."/>
        </authorList>
    </citation>
    <scope>NUCLEOTIDE SEQUENCE</scope>
    <source>
        <strain evidence="2">KCTC 32296</strain>
    </source>
</reference>
<evidence type="ECO:0000259" key="1">
    <source>
        <dbReference type="Pfam" id="PF10135"/>
    </source>
</evidence>
<evidence type="ECO:0000313" key="2">
    <source>
        <dbReference type="EMBL" id="GGZ36794.1"/>
    </source>
</evidence>
<organism evidence="2 3">
    <name type="scientific">Asticcacaulis endophyticus</name>
    <dbReference type="NCBI Taxonomy" id="1395890"/>
    <lineage>
        <taxon>Bacteria</taxon>
        <taxon>Pseudomonadati</taxon>
        <taxon>Pseudomonadota</taxon>
        <taxon>Alphaproteobacteria</taxon>
        <taxon>Caulobacterales</taxon>
        <taxon>Caulobacteraceae</taxon>
        <taxon>Asticcacaulis</taxon>
    </lineage>
</organism>
<dbReference type="RefSeq" id="WP_189486825.1">
    <property type="nucleotide sequence ID" value="NZ_BMZB01000003.1"/>
</dbReference>
<name>A0A918QA84_9CAUL</name>
<proteinExistence type="predicted"/>
<accession>A0A918QA84</accession>
<protein>
    <recommendedName>
        <fullName evidence="1">Flagellar protein FlgJ N-terminal domain-containing protein</fullName>
    </recommendedName>
</protein>
<dbReference type="AlphaFoldDB" id="A0A918QA84"/>
<dbReference type="Pfam" id="PF10135">
    <property type="entry name" value="Rod-binding"/>
    <property type="match status" value="1"/>
</dbReference>
<dbReference type="InterPro" id="IPR019301">
    <property type="entry name" value="Flagellar_prot_FlgJ_N"/>
</dbReference>
<dbReference type="EMBL" id="BMZB01000003">
    <property type="protein sequence ID" value="GGZ36794.1"/>
    <property type="molecule type" value="Genomic_DNA"/>
</dbReference>
<feature type="domain" description="Flagellar protein FlgJ N-terminal" evidence="1">
    <location>
        <begin position="52"/>
        <end position="101"/>
    </location>
</feature>
<comment type="caution">
    <text evidence="2">The sequence shown here is derived from an EMBL/GenBank/DDBJ whole genome shotgun (WGS) entry which is preliminary data.</text>
</comment>